<feature type="signal peptide" evidence="1">
    <location>
        <begin position="1"/>
        <end position="29"/>
    </location>
</feature>
<dbReference type="Proteomes" id="UP001139485">
    <property type="component" value="Unassembled WGS sequence"/>
</dbReference>
<evidence type="ECO:0000313" key="3">
    <source>
        <dbReference type="Proteomes" id="UP001139485"/>
    </source>
</evidence>
<evidence type="ECO:0000313" key="2">
    <source>
        <dbReference type="EMBL" id="MCM0622660.1"/>
    </source>
</evidence>
<keyword evidence="3" id="KW-1185">Reference proteome</keyword>
<comment type="caution">
    <text evidence="2">The sequence shown here is derived from an EMBL/GenBank/DDBJ whole genome shotgun (WGS) entry which is preliminary data.</text>
</comment>
<dbReference type="RefSeq" id="WP_250828838.1">
    <property type="nucleotide sequence ID" value="NZ_JAMOIL010000043.1"/>
</dbReference>
<dbReference type="GO" id="GO:0005975">
    <property type="term" value="P:carbohydrate metabolic process"/>
    <property type="evidence" value="ECO:0007669"/>
    <property type="project" value="UniProtKB-ARBA"/>
</dbReference>
<accession>A0A9X2IIC0</accession>
<dbReference type="Gene3D" id="2.60.40.10">
    <property type="entry name" value="Immunoglobulins"/>
    <property type="match status" value="1"/>
</dbReference>
<dbReference type="InterPro" id="IPR013783">
    <property type="entry name" value="Ig-like_fold"/>
</dbReference>
<organism evidence="2 3">
    <name type="scientific">Nocardioides bruguierae</name>
    <dbReference type="NCBI Taxonomy" id="2945102"/>
    <lineage>
        <taxon>Bacteria</taxon>
        <taxon>Bacillati</taxon>
        <taxon>Actinomycetota</taxon>
        <taxon>Actinomycetes</taxon>
        <taxon>Propionibacteriales</taxon>
        <taxon>Nocardioidaceae</taxon>
        <taxon>Nocardioides</taxon>
    </lineage>
</organism>
<dbReference type="Gene3D" id="2.60.40.2700">
    <property type="match status" value="2"/>
</dbReference>
<dbReference type="EMBL" id="JAMOIL010000043">
    <property type="protein sequence ID" value="MCM0622660.1"/>
    <property type="molecule type" value="Genomic_DNA"/>
</dbReference>
<reference evidence="2" key="1">
    <citation type="submission" date="2022-05" db="EMBL/GenBank/DDBJ databases">
        <authorList>
            <person name="Tuo L."/>
        </authorList>
    </citation>
    <scope>NUCLEOTIDE SEQUENCE</scope>
    <source>
        <strain evidence="2">BSK12Z-4</strain>
    </source>
</reference>
<feature type="chain" id="PRO_5040932859" evidence="1">
    <location>
        <begin position="30"/>
        <end position="330"/>
    </location>
</feature>
<name>A0A9X2IIC0_9ACTN</name>
<proteinExistence type="predicted"/>
<evidence type="ECO:0000256" key="1">
    <source>
        <dbReference type="SAM" id="SignalP"/>
    </source>
</evidence>
<keyword evidence="1" id="KW-0732">Signal</keyword>
<dbReference type="AlphaFoldDB" id="A0A9X2IIC0"/>
<gene>
    <name evidence="2" type="ORF">M8330_20425</name>
</gene>
<sequence length="330" mass="33693">MRPSRPLLRTLPLAGLVLALGLGVAPATASDLLDGSERPGPDLAVVPGAPVPQAITAPVPLVTGTGKVGETLSVLDPVWDGLLDDTVLQWTRGGVPIPGATSLDHVVTSADVGEELVLTIRALLLGLEVGSVSTAPVLGALGDAPEVSVAPALSGLARAGRRLVVDGPTWSEVTATSAYQWLRDGEPIDGATSAVYAVLPRDVGHDLSVAATSAWAGHATAVATSDAVTARQAPAKVSARLLSSRVTRATRARLRVGVVARGVPTHGGRVLVLDGGRTLAGTRLRATDAGRATLRLPRLAAGRHVLVVRYTGNTGVAASSVRVLVRVARR</sequence>
<protein>
    <submittedName>
        <fullName evidence="2">Ig-like domain-containing protein</fullName>
    </submittedName>
</protein>